<feature type="region of interest" description="Disordered" evidence="1">
    <location>
        <begin position="47"/>
        <end position="98"/>
    </location>
</feature>
<feature type="region of interest" description="Disordered" evidence="1">
    <location>
        <begin position="1"/>
        <end position="24"/>
    </location>
</feature>
<accession>A0ABQ2ED04</accession>
<proteinExistence type="predicted"/>
<comment type="caution">
    <text evidence="3">The sequence shown here is derived from an EMBL/GenBank/DDBJ whole genome shotgun (WGS) entry which is preliminary data.</text>
</comment>
<feature type="domain" description="DUF4232" evidence="2">
    <location>
        <begin position="98"/>
        <end position="234"/>
    </location>
</feature>
<organism evidence="3 4">
    <name type="scientific">Streptomyces camponoticapitis</name>
    <dbReference type="NCBI Taxonomy" id="1616125"/>
    <lineage>
        <taxon>Bacteria</taxon>
        <taxon>Bacillati</taxon>
        <taxon>Actinomycetota</taxon>
        <taxon>Actinomycetes</taxon>
        <taxon>Kitasatosporales</taxon>
        <taxon>Streptomycetaceae</taxon>
        <taxon>Streptomyces</taxon>
    </lineage>
</organism>
<feature type="compositionally biased region" description="Low complexity" evidence="1">
    <location>
        <begin position="79"/>
        <end position="91"/>
    </location>
</feature>
<name>A0ABQ2ED04_9ACTN</name>
<dbReference type="Pfam" id="PF14016">
    <property type="entry name" value="DUF4232"/>
    <property type="match status" value="1"/>
</dbReference>
<protein>
    <recommendedName>
        <fullName evidence="2">DUF4232 domain-containing protein</fullName>
    </recommendedName>
</protein>
<keyword evidence="4" id="KW-1185">Reference proteome</keyword>
<evidence type="ECO:0000259" key="2">
    <source>
        <dbReference type="Pfam" id="PF14016"/>
    </source>
</evidence>
<gene>
    <name evidence="3" type="ORF">GCM10011583_37820</name>
</gene>
<dbReference type="InterPro" id="IPR025326">
    <property type="entry name" value="DUF4232"/>
</dbReference>
<feature type="compositionally biased region" description="Pro residues" evidence="1">
    <location>
        <begin position="58"/>
        <end position="76"/>
    </location>
</feature>
<evidence type="ECO:0000256" key="1">
    <source>
        <dbReference type="SAM" id="MobiDB-lite"/>
    </source>
</evidence>
<reference evidence="4" key="1">
    <citation type="journal article" date="2019" name="Int. J. Syst. Evol. Microbiol.">
        <title>The Global Catalogue of Microorganisms (GCM) 10K type strain sequencing project: providing services to taxonomists for standard genome sequencing and annotation.</title>
        <authorList>
            <consortium name="The Broad Institute Genomics Platform"/>
            <consortium name="The Broad Institute Genome Sequencing Center for Infectious Disease"/>
            <person name="Wu L."/>
            <person name="Ma J."/>
        </authorList>
    </citation>
    <scope>NUCLEOTIDE SEQUENCE [LARGE SCALE GENOMIC DNA]</scope>
    <source>
        <strain evidence="4">CGMCC 4.7275</strain>
    </source>
</reference>
<dbReference type="Proteomes" id="UP000660265">
    <property type="component" value="Unassembled WGS sequence"/>
</dbReference>
<evidence type="ECO:0000313" key="4">
    <source>
        <dbReference type="Proteomes" id="UP000660265"/>
    </source>
</evidence>
<sequence length="242" mass="25047">MRQSRTRPGAHTTGDGEPMTRRHRPAALLAGAFVLLLTAGCSDVMSEIEAEKGGGPAPSAPSGPPPPSVAPPPSVEPFPSLAEPAPASPSAKVNAPGCPPSGLDVVIGGEDAAMGHRVVTVQLWNCGDEPYRVKGHPGIELLDESREPVEVKVTHESDYTYTGRRDDRPRQLTLAPGGLASAVLHWNNRVTSLDGAPTPGAHILVTPAPGEEPVSLPLSIDLGTDGTLDVTSWAAVDPVSGR</sequence>
<dbReference type="EMBL" id="BMMV01000011">
    <property type="protein sequence ID" value="GGK02653.1"/>
    <property type="molecule type" value="Genomic_DNA"/>
</dbReference>
<evidence type="ECO:0000313" key="3">
    <source>
        <dbReference type="EMBL" id="GGK02653.1"/>
    </source>
</evidence>